<dbReference type="Proteomes" id="UP000249688">
    <property type="component" value="Unassembled WGS sequence"/>
</dbReference>
<accession>A0A2W7IFP1</accession>
<proteinExistence type="predicted"/>
<sequence>MIQNLPSRSLREDEVWAVFASFGRKHRVAAIHPTRAAAEADRAWRDSQVQAYTGFLRSLEQPVPVYSVTTVRRAELPKGWAPLPALGFLRGKMA</sequence>
<organism evidence="1 2">
    <name type="scientific">Humitalea rosea</name>
    <dbReference type="NCBI Taxonomy" id="990373"/>
    <lineage>
        <taxon>Bacteria</taxon>
        <taxon>Pseudomonadati</taxon>
        <taxon>Pseudomonadota</taxon>
        <taxon>Alphaproteobacteria</taxon>
        <taxon>Acetobacterales</taxon>
        <taxon>Roseomonadaceae</taxon>
        <taxon>Humitalea</taxon>
    </lineage>
</organism>
<comment type="caution">
    <text evidence="1">The sequence shown here is derived from an EMBL/GenBank/DDBJ whole genome shotgun (WGS) entry which is preliminary data.</text>
</comment>
<keyword evidence="2" id="KW-1185">Reference proteome</keyword>
<name>A0A2W7IFP1_9PROT</name>
<evidence type="ECO:0000313" key="1">
    <source>
        <dbReference type="EMBL" id="PZW45728.1"/>
    </source>
</evidence>
<gene>
    <name evidence="1" type="ORF">C8P66_111144</name>
</gene>
<protein>
    <submittedName>
        <fullName evidence="1">Uncharacterized protein</fullName>
    </submittedName>
</protein>
<dbReference type="AlphaFoldDB" id="A0A2W7IFP1"/>
<dbReference type="OrthoDB" id="7278892at2"/>
<evidence type="ECO:0000313" key="2">
    <source>
        <dbReference type="Proteomes" id="UP000249688"/>
    </source>
</evidence>
<dbReference type="RefSeq" id="WP_111398378.1">
    <property type="nucleotide sequence ID" value="NZ_QKYU01000011.1"/>
</dbReference>
<dbReference type="EMBL" id="QKYU01000011">
    <property type="protein sequence ID" value="PZW45728.1"/>
    <property type="molecule type" value="Genomic_DNA"/>
</dbReference>
<reference evidence="1 2" key="1">
    <citation type="submission" date="2018-06" db="EMBL/GenBank/DDBJ databases">
        <title>Genomic Encyclopedia of Archaeal and Bacterial Type Strains, Phase II (KMG-II): from individual species to whole genera.</title>
        <authorList>
            <person name="Goeker M."/>
        </authorList>
    </citation>
    <scope>NUCLEOTIDE SEQUENCE [LARGE SCALE GENOMIC DNA]</scope>
    <source>
        <strain evidence="1 2">DSM 24525</strain>
    </source>
</reference>